<dbReference type="InterPro" id="IPR002831">
    <property type="entry name" value="Tscrpt_reg_TrmB_N"/>
</dbReference>
<dbReference type="EMBL" id="MHIA01000027">
    <property type="protein sequence ID" value="OGY41529.1"/>
    <property type="molecule type" value="Genomic_DNA"/>
</dbReference>
<gene>
    <name evidence="2" type="ORF">A2Y67_04330</name>
</gene>
<sequence>MAIKNILSDLGLKDKKADVYLACLELGAATASQIAKKAGIKRPYFYDIAEYLLLNNLITQTRKGKHRYFSAISPDKLKANEEEKLKKLDEILPELKSIYKTTGAKPKIYFYEGKEGIAEINKDTLHYKGEMVGFSTERFLTAEEKKLSQNYIQKRIKNKIKARVIGPVSNDFLDLKKRDSEELRETKMLPRDIYESNVEFTIYGNKIAIVNYKENFGFIIESSDIAKPLKMIFELIWRGGFVVD</sequence>
<dbReference type="AlphaFoldDB" id="A0A1G1XNC5"/>
<accession>A0A1G1XNC5</accession>
<evidence type="ECO:0000313" key="2">
    <source>
        <dbReference type="EMBL" id="OGY41529.1"/>
    </source>
</evidence>
<name>A0A1G1XNC5_9BACT</name>
<dbReference type="PANTHER" id="PTHR34293">
    <property type="entry name" value="HTH-TYPE TRANSCRIPTIONAL REGULATOR TRMBL2"/>
    <property type="match status" value="1"/>
</dbReference>
<dbReference type="Proteomes" id="UP000176260">
    <property type="component" value="Unassembled WGS sequence"/>
</dbReference>
<proteinExistence type="predicted"/>
<dbReference type="Gene3D" id="1.10.10.10">
    <property type="entry name" value="Winged helix-like DNA-binding domain superfamily/Winged helix DNA-binding domain"/>
    <property type="match status" value="1"/>
</dbReference>
<organism evidence="2 3">
    <name type="scientific">Candidatus Buchananbacteria bacterium RBG_13_39_9</name>
    <dbReference type="NCBI Taxonomy" id="1797531"/>
    <lineage>
        <taxon>Bacteria</taxon>
        <taxon>Candidatus Buchananiibacteriota</taxon>
    </lineage>
</organism>
<dbReference type="InterPro" id="IPR036388">
    <property type="entry name" value="WH-like_DNA-bd_sf"/>
</dbReference>
<dbReference type="PANTHER" id="PTHR34293:SF1">
    <property type="entry name" value="HTH-TYPE TRANSCRIPTIONAL REGULATOR TRMBL2"/>
    <property type="match status" value="1"/>
</dbReference>
<protein>
    <recommendedName>
        <fullName evidence="1">Transcription regulator TrmB N-terminal domain-containing protein</fullName>
    </recommendedName>
</protein>
<dbReference type="Pfam" id="PF01978">
    <property type="entry name" value="TrmB"/>
    <property type="match status" value="1"/>
</dbReference>
<comment type="caution">
    <text evidence="2">The sequence shown here is derived from an EMBL/GenBank/DDBJ whole genome shotgun (WGS) entry which is preliminary data.</text>
</comment>
<evidence type="ECO:0000313" key="3">
    <source>
        <dbReference type="Proteomes" id="UP000176260"/>
    </source>
</evidence>
<evidence type="ECO:0000259" key="1">
    <source>
        <dbReference type="Pfam" id="PF01978"/>
    </source>
</evidence>
<reference evidence="2 3" key="1">
    <citation type="journal article" date="2016" name="Nat. Commun.">
        <title>Thousands of microbial genomes shed light on interconnected biogeochemical processes in an aquifer system.</title>
        <authorList>
            <person name="Anantharaman K."/>
            <person name="Brown C.T."/>
            <person name="Hug L.A."/>
            <person name="Sharon I."/>
            <person name="Castelle C.J."/>
            <person name="Probst A.J."/>
            <person name="Thomas B.C."/>
            <person name="Singh A."/>
            <person name="Wilkins M.J."/>
            <person name="Karaoz U."/>
            <person name="Brodie E.L."/>
            <person name="Williams K.H."/>
            <person name="Hubbard S.S."/>
            <person name="Banfield J.F."/>
        </authorList>
    </citation>
    <scope>NUCLEOTIDE SEQUENCE [LARGE SCALE GENOMIC DNA]</scope>
</reference>
<feature type="domain" description="Transcription regulator TrmB N-terminal" evidence="1">
    <location>
        <begin position="7"/>
        <end position="74"/>
    </location>
</feature>
<dbReference type="InterPro" id="IPR051797">
    <property type="entry name" value="TrmB-like"/>
</dbReference>